<evidence type="ECO:0000313" key="2">
    <source>
        <dbReference type="EMBL" id="KAJ7624542.1"/>
    </source>
</evidence>
<dbReference type="EMBL" id="JARKIF010000013">
    <property type="protein sequence ID" value="KAJ7624542.1"/>
    <property type="molecule type" value="Genomic_DNA"/>
</dbReference>
<protein>
    <submittedName>
        <fullName evidence="2">Tubby C-terminal-like domain-containing protein</fullName>
    </submittedName>
</protein>
<reference evidence="2" key="1">
    <citation type="submission" date="2023-03" db="EMBL/GenBank/DDBJ databases">
        <title>Massive genome expansion in bonnet fungi (Mycena s.s.) driven by repeated elements and novel gene families across ecological guilds.</title>
        <authorList>
            <consortium name="Lawrence Berkeley National Laboratory"/>
            <person name="Harder C.B."/>
            <person name="Miyauchi S."/>
            <person name="Viragh M."/>
            <person name="Kuo A."/>
            <person name="Thoen E."/>
            <person name="Andreopoulos B."/>
            <person name="Lu D."/>
            <person name="Skrede I."/>
            <person name="Drula E."/>
            <person name="Henrissat B."/>
            <person name="Morin E."/>
            <person name="Kohler A."/>
            <person name="Barry K."/>
            <person name="LaButti K."/>
            <person name="Morin E."/>
            <person name="Salamov A."/>
            <person name="Lipzen A."/>
            <person name="Mereny Z."/>
            <person name="Hegedus B."/>
            <person name="Baldrian P."/>
            <person name="Stursova M."/>
            <person name="Weitz H."/>
            <person name="Taylor A."/>
            <person name="Grigoriev I.V."/>
            <person name="Nagy L.G."/>
            <person name="Martin F."/>
            <person name="Kauserud H."/>
        </authorList>
    </citation>
    <scope>NUCLEOTIDE SEQUENCE</scope>
    <source>
        <strain evidence="2">9284</strain>
    </source>
</reference>
<gene>
    <name evidence="2" type="ORF">FB45DRAFT_1030676</name>
</gene>
<evidence type="ECO:0000256" key="1">
    <source>
        <dbReference type="ARBA" id="ARBA00005437"/>
    </source>
</evidence>
<dbReference type="SUPFAM" id="SSF54518">
    <property type="entry name" value="Tubby C-terminal domain-like"/>
    <property type="match status" value="1"/>
</dbReference>
<dbReference type="AlphaFoldDB" id="A0AAD7BLZ2"/>
<dbReference type="Proteomes" id="UP001221142">
    <property type="component" value="Unassembled WGS sequence"/>
</dbReference>
<keyword evidence="3" id="KW-1185">Reference proteome</keyword>
<comment type="similarity">
    <text evidence="1">Belongs to the LOR family.</text>
</comment>
<dbReference type="InterPro" id="IPR025659">
    <property type="entry name" value="Tubby-like_C"/>
</dbReference>
<dbReference type="Gene3D" id="2.40.160.200">
    <property type="entry name" value="LURP1-related"/>
    <property type="match status" value="1"/>
</dbReference>
<name>A0AAD7BLZ2_9AGAR</name>
<proteinExistence type="inferred from homology"/>
<dbReference type="Pfam" id="PF04525">
    <property type="entry name" value="LOR"/>
    <property type="match status" value="1"/>
</dbReference>
<sequence length="111" mass="12944">MSQRLGIFPQYCAQQQIVMILKEKVFSFTGDDFEVKDQWGNVVIHCKGTAMSLTERKKFMDAAGNHLFDLKDKPFHLHRTLEVEDPAEKPLMSVKQKFHKAFLRFAPELFI</sequence>
<accession>A0AAD7BLZ2</accession>
<dbReference type="InterPro" id="IPR007612">
    <property type="entry name" value="LOR"/>
</dbReference>
<evidence type="ECO:0000313" key="3">
    <source>
        <dbReference type="Proteomes" id="UP001221142"/>
    </source>
</evidence>
<comment type="caution">
    <text evidence="2">The sequence shown here is derived from an EMBL/GenBank/DDBJ whole genome shotgun (WGS) entry which is preliminary data.</text>
</comment>
<organism evidence="2 3">
    <name type="scientific">Roridomyces roridus</name>
    <dbReference type="NCBI Taxonomy" id="1738132"/>
    <lineage>
        <taxon>Eukaryota</taxon>
        <taxon>Fungi</taxon>
        <taxon>Dikarya</taxon>
        <taxon>Basidiomycota</taxon>
        <taxon>Agaricomycotina</taxon>
        <taxon>Agaricomycetes</taxon>
        <taxon>Agaricomycetidae</taxon>
        <taxon>Agaricales</taxon>
        <taxon>Marasmiineae</taxon>
        <taxon>Mycenaceae</taxon>
        <taxon>Roridomyces</taxon>
    </lineage>
</organism>
<dbReference type="InterPro" id="IPR038595">
    <property type="entry name" value="LOR_sf"/>
</dbReference>